<sequence>MFQGHKGSSKGESGWGLRLVREASLANGGGYYSVEFNDILATQATHSRKVGSKLSV</sequence>
<gene>
    <name evidence="1" type="ORF">BN873_270061</name>
</gene>
<proteinExistence type="predicted"/>
<reference evidence="1" key="2">
    <citation type="submission" date="2014-03" db="EMBL/GenBank/DDBJ databases">
        <title>Candidatus Competibacter-lineage genomes retrieved from metagenomes reveal functional metabolic diversity.</title>
        <authorList>
            <person name="McIlroy S.J."/>
            <person name="Albertsen M."/>
            <person name="Andresen E.K."/>
            <person name="Saunders A.M."/>
            <person name="Kristiansen R."/>
            <person name="Stokholm-Bjerregaard M."/>
            <person name="Nielsen K.L."/>
            <person name="Nielsen P.H."/>
        </authorList>
    </citation>
    <scope>NUCLEOTIDE SEQUENCE</scope>
    <source>
        <strain evidence="1">Run_A_D11</strain>
    </source>
</reference>
<keyword evidence="2" id="KW-1185">Reference proteome</keyword>
<dbReference type="STRING" id="1400863.BN873_270061"/>
<organism evidence="1 2">
    <name type="scientific">Candidatus Competibacter denitrificans Run_A_D11</name>
    <dbReference type="NCBI Taxonomy" id="1400863"/>
    <lineage>
        <taxon>Bacteria</taxon>
        <taxon>Pseudomonadati</taxon>
        <taxon>Pseudomonadota</taxon>
        <taxon>Gammaproteobacteria</taxon>
        <taxon>Candidatus Competibacteraceae</taxon>
        <taxon>Candidatus Competibacter</taxon>
    </lineage>
</organism>
<protein>
    <submittedName>
        <fullName evidence="1">Uncharacterized protein</fullName>
    </submittedName>
</protein>
<dbReference type="AlphaFoldDB" id="W6M940"/>
<comment type="caution">
    <text evidence="1">The sequence shown here is derived from an EMBL/GenBank/DDBJ whole genome shotgun (WGS) entry which is preliminary data.</text>
</comment>
<evidence type="ECO:0000313" key="1">
    <source>
        <dbReference type="EMBL" id="CDI02265.1"/>
    </source>
</evidence>
<dbReference type="EMBL" id="CBTJ020000033">
    <property type="protein sequence ID" value="CDI02265.1"/>
    <property type="molecule type" value="Genomic_DNA"/>
</dbReference>
<accession>W6M940</accession>
<evidence type="ECO:0000313" key="2">
    <source>
        <dbReference type="Proteomes" id="UP000035760"/>
    </source>
</evidence>
<dbReference type="Proteomes" id="UP000035760">
    <property type="component" value="Unassembled WGS sequence"/>
</dbReference>
<name>W6M940_9GAMM</name>
<reference evidence="1" key="1">
    <citation type="submission" date="2013-07" db="EMBL/GenBank/DDBJ databases">
        <authorList>
            <person name="McIlroy S."/>
        </authorList>
    </citation>
    <scope>NUCLEOTIDE SEQUENCE [LARGE SCALE GENOMIC DNA]</scope>
    <source>
        <strain evidence="1">Run_A_D11</strain>
    </source>
</reference>